<dbReference type="RefSeq" id="WP_125439934.1">
    <property type="nucleotide sequence ID" value="NZ_RWIU01000007.1"/>
</dbReference>
<dbReference type="AlphaFoldDB" id="A0A428K349"/>
<protein>
    <submittedName>
        <fullName evidence="1">Glycosyltransferase</fullName>
    </submittedName>
</protein>
<dbReference type="Proteomes" id="UP000270291">
    <property type="component" value="Unassembled WGS sequence"/>
</dbReference>
<dbReference type="OrthoDB" id="7560678at2"/>
<dbReference type="InterPro" id="IPR050194">
    <property type="entry name" value="Glycosyltransferase_grp1"/>
</dbReference>
<sequence length="436" mass="48907">MLRTKWNIDDIEETRQHLNQLQQQAEDYVGVKKLGNAFVQALVAAVKARLPRKAAAPSSAANPSADFFARNPGFKPYQIQLNAPTDGRKRPKILHVIPYFVTGGSQQLVVDLIEGLSDEYEHEVALSAIHAEQGYVGVKVHDCSGMRDPAAFTALLQQVQPALVHVHYYGRWPYAFWYWYHVMFQGAFAYGCPVIENCNIPYMPYYHRQIARYVYVSQYAQDTYGIRNMPNQVIHPGSNFSFFERNGVAPDSDTIGMVYRLDNDKLNERAIEPFIRAVQKRPRTKVLIVGGGQFLELFRQKVATAGVESQFTFTGYVAYEKLADLYRQMAVFVAPVFSESFGQVTPFAMNMGIAVAAYNMGALEEILDNPTVLAPGDDAEALSDIIVDLLNDPVRRAEVGAHNRQRALNLFTVQTMNESYRAVYHSLVPAAGVPAH</sequence>
<gene>
    <name evidence="1" type="ORF">EI293_17930</name>
</gene>
<dbReference type="Gene3D" id="3.40.50.2000">
    <property type="entry name" value="Glycogen Phosphorylase B"/>
    <property type="match status" value="2"/>
</dbReference>
<dbReference type="SUPFAM" id="SSF53756">
    <property type="entry name" value="UDP-Glycosyltransferase/glycogen phosphorylase"/>
    <property type="match status" value="1"/>
</dbReference>
<accession>A0A428K349</accession>
<keyword evidence="1" id="KW-0808">Transferase</keyword>
<evidence type="ECO:0000313" key="2">
    <source>
        <dbReference type="Proteomes" id="UP000270291"/>
    </source>
</evidence>
<comment type="caution">
    <text evidence="1">The sequence shown here is derived from an EMBL/GenBank/DDBJ whole genome shotgun (WGS) entry which is preliminary data.</text>
</comment>
<dbReference type="CDD" id="cd03801">
    <property type="entry name" value="GT4_PimA-like"/>
    <property type="match status" value="1"/>
</dbReference>
<dbReference type="EMBL" id="RWIU01000007">
    <property type="protein sequence ID" value="RSK40830.1"/>
    <property type="molecule type" value="Genomic_DNA"/>
</dbReference>
<keyword evidence="2" id="KW-1185">Reference proteome</keyword>
<name>A0A428K349_9BACT</name>
<reference evidence="1 2" key="1">
    <citation type="submission" date="2018-12" db="EMBL/GenBank/DDBJ databases">
        <authorList>
            <person name="Feng G."/>
            <person name="Zhu H."/>
        </authorList>
    </citation>
    <scope>NUCLEOTIDE SEQUENCE [LARGE SCALE GENOMIC DNA]</scope>
    <source>
        <strain evidence="1 2">LMG 26000</strain>
    </source>
</reference>
<dbReference type="Pfam" id="PF13692">
    <property type="entry name" value="Glyco_trans_1_4"/>
    <property type="match status" value="1"/>
</dbReference>
<organism evidence="1 2">
    <name type="scientific">Hymenobacter perfusus</name>
    <dbReference type="NCBI Taxonomy" id="1236770"/>
    <lineage>
        <taxon>Bacteria</taxon>
        <taxon>Pseudomonadati</taxon>
        <taxon>Bacteroidota</taxon>
        <taxon>Cytophagia</taxon>
        <taxon>Cytophagales</taxon>
        <taxon>Hymenobacteraceae</taxon>
        <taxon>Hymenobacter</taxon>
    </lineage>
</organism>
<dbReference type="PANTHER" id="PTHR45947:SF3">
    <property type="entry name" value="SULFOQUINOVOSYL TRANSFERASE SQD2"/>
    <property type="match status" value="1"/>
</dbReference>
<proteinExistence type="predicted"/>
<evidence type="ECO:0000313" key="1">
    <source>
        <dbReference type="EMBL" id="RSK40830.1"/>
    </source>
</evidence>
<dbReference type="PANTHER" id="PTHR45947">
    <property type="entry name" value="SULFOQUINOVOSYL TRANSFERASE SQD2"/>
    <property type="match status" value="1"/>
</dbReference>
<dbReference type="GO" id="GO:0016757">
    <property type="term" value="F:glycosyltransferase activity"/>
    <property type="evidence" value="ECO:0007669"/>
    <property type="project" value="TreeGrafter"/>
</dbReference>